<feature type="region of interest" description="Disordered" evidence="4">
    <location>
        <begin position="359"/>
        <end position="390"/>
    </location>
</feature>
<dbReference type="InterPro" id="IPR013882">
    <property type="entry name" value="Ctp1_C"/>
</dbReference>
<feature type="compositionally biased region" description="Basic and acidic residues" evidence="4">
    <location>
        <begin position="238"/>
        <end position="248"/>
    </location>
</feature>
<protein>
    <recommendedName>
        <fullName evidence="5">DNA endonuclease activator Ctp1 C-terminal domain-containing protein</fullName>
    </recommendedName>
</protein>
<dbReference type="Pfam" id="PF08573">
    <property type="entry name" value="SAE2"/>
    <property type="match status" value="1"/>
</dbReference>
<reference evidence="6" key="1">
    <citation type="submission" date="2016-03" db="EMBL/GenBank/DDBJ databases">
        <title>Updated assembly of Pseudogymnoascus destructans, the fungus causing white-nose syndrome of bats.</title>
        <authorList>
            <person name="Palmer J.M."/>
            <person name="Drees K.P."/>
            <person name="Foster J.T."/>
            <person name="Lindner D.L."/>
        </authorList>
    </citation>
    <scope>NUCLEOTIDE SEQUENCE [LARGE SCALE GENOMIC DNA]</scope>
    <source>
        <strain evidence="6">20631-21</strain>
    </source>
</reference>
<feature type="compositionally biased region" description="Polar residues" evidence="4">
    <location>
        <begin position="603"/>
        <end position="623"/>
    </location>
</feature>
<dbReference type="EMBL" id="KV441409">
    <property type="protein sequence ID" value="OAF55366.2"/>
    <property type="molecule type" value="Genomic_DNA"/>
</dbReference>
<feature type="region of interest" description="Disordered" evidence="4">
    <location>
        <begin position="218"/>
        <end position="329"/>
    </location>
</feature>
<feature type="compositionally biased region" description="Basic and acidic residues" evidence="4">
    <location>
        <begin position="309"/>
        <end position="322"/>
    </location>
</feature>
<dbReference type="GO" id="GO:0006281">
    <property type="term" value="P:DNA repair"/>
    <property type="evidence" value="ECO:0007669"/>
    <property type="project" value="InterPro"/>
</dbReference>
<dbReference type="GO" id="GO:0005634">
    <property type="term" value="C:nucleus"/>
    <property type="evidence" value="ECO:0007669"/>
    <property type="project" value="UniProtKB-SubCell"/>
</dbReference>
<evidence type="ECO:0000259" key="5">
    <source>
        <dbReference type="Pfam" id="PF08573"/>
    </source>
</evidence>
<dbReference type="RefSeq" id="XP_024320666.1">
    <property type="nucleotide sequence ID" value="XM_024471941.1"/>
</dbReference>
<proteinExistence type="predicted"/>
<accession>A0A176ZZL9</accession>
<feature type="region of interest" description="Disordered" evidence="4">
    <location>
        <begin position="603"/>
        <end position="643"/>
    </location>
</feature>
<feature type="domain" description="DNA endonuclease activator Ctp1 C-terminal" evidence="5">
    <location>
        <begin position="689"/>
        <end position="803"/>
    </location>
</feature>
<evidence type="ECO:0000256" key="4">
    <source>
        <dbReference type="SAM" id="MobiDB-lite"/>
    </source>
</evidence>
<dbReference type="VEuPathDB" id="FungiDB:GMDG_07119"/>
<dbReference type="eggNOG" id="ENOG502S92Z">
    <property type="taxonomic scope" value="Eukaryota"/>
</dbReference>
<keyword evidence="3" id="KW-0539">Nucleus</keyword>
<organism evidence="6">
    <name type="scientific">Pseudogymnoascus destructans</name>
    <dbReference type="NCBI Taxonomy" id="655981"/>
    <lineage>
        <taxon>Eukaryota</taxon>
        <taxon>Fungi</taxon>
        <taxon>Dikarya</taxon>
        <taxon>Ascomycota</taxon>
        <taxon>Pezizomycotina</taxon>
        <taxon>Leotiomycetes</taxon>
        <taxon>Thelebolales</taxon>
        <taxon>Thelebolaceae</taxon>
        <taxon>Pseudogymnoascus</taxon>
    </lineage>
</organism>
<evidence type="ECO:0000256" key="2">
    <source>
        <dbReference type="ARBA" id="ARBA00022763"/>
    </source>
</evidence>
<evidence type="ECO:0000256" key="1">
    <source>
        <dbReference type="ARBA" id="ARBA00004123"/>
    </source>
</evidence>
<keyword evidence="2" id="KW-0227">DNA damage</keyword>
<sequence length="838" mass="93340">MDRWSEGRLALFGALGEICDRVGDDDARGWPHLAPNTNHGITADSNPPEGLAQSIKKPNGATFIQKLRELQQKADMADIITKDSHAARIHLAFHDPKVLVTQLQELTWKAQILDTLHNNDSDTTSTNAIADPRLKELAVRLETLREKAQLYDKINGAAKPDTSDIQSRLNDALSVRKELISRLRRVRGNRAQWVQYAHSLSKRLQRREATLAEHGLLNGVPFQNKGSGLECPTASEPEIIKKEPRATDQSRVTPDLAPPRLNRSLCLPGTTDDNDLDGDTMVGTPSAKTPKPVTLPHAHGEPQSVVRAVPEREKPTSSHTDPRSSSGRPAQLDLFHTAAVAADERQQLPQLAPMEEVSLERDATANNSPASSQEHHTSSTQGEADDVGLDLPTGLDNHPAVTPFTKYQVEPSSDPPVVVSARAVRKRKAQSSPQKVKIKTEIELNSPVALFGLSTLEPQESLDLDEIGQKTITPKKKRRVDDPGFGFLGDDDTDTDYYHYKHPPVFNDGIIRSPILGEPTTPHINPRRDALRIAALQPKSSNKPILPRTSAKYTPAKRLRHAEAPGEVPFAEDGENESRINASAQNRKLQGTKIDACQRLSSLLNTTPPNSSAFQTPGSNSNKRTPRTAGRSHRSTAERDKIRATKRIEASRYAYEGPDDEPFRARPLWRLGLEHFKVNPDHNQGYDYAFRDVVRGREQRKCLPGCTNPECCGNGFRKLAELTTGQARNQSSDMDTEDEHLLEDFLGGNIHRLQAMTADERQETLIQAKARDLANKHGKHRHAFERRQSPPGFWRADFPTTQEVQSDRAEAADFERELVRKRYEDVVRGGGKWMFRDE</sequence>
<dbReference type="GeneID" id="36291430"/>
<feature type="compositionally biased region" description="Basic residues" evidence="4">
    <location>
        <begin position="624"/>
        <end position="634"/>
    </location>
</feature>
<dbReference type="AlphaFoldDB" id="A0A176ZZL9"/>
<dbReference type="OrthoDB" id="5801062at2759"/>
<feature type="compositionally biased region" description="Polar residues" evidence="4">
    <location>
        <begin position="364"/>
        <end position="382"/>
    </location>
</feature>
<name>A0A176ZZL9_9PEZI</name>
<gene>
    <name evidence="6" type="ORF">VC83_08389</name>
</gene>
<dbReference type="Proteomes" id="UP000077154">
    <property type="component" value="Unassembled WGS sequence"/>
</dbReference>
<feature type="region of interest" description="Disordered" evidence="4">
    <location>
        <begin position="536"/>
        <end position="577"/>
    </location>
</feature>
<comment type="subcellular location">
    <subcellularLocation>
        <location evidence="1">Nucleus</location>
    </subcellularLocation>
</comment>
<evidence type="ECO:0000256" key="3">
    <source>
        <dbReference type="ARBA" id="ARBA00023242"/>
    </source>
</evidence>
<evidence type="ECO:0000313" key="6">
    <source>
        <dbReference type="EMBL" id="OAF55366.2"/>
    </source>
</evidence>